<evidence type="ECO:0000256" key="4">
    <source>
        <dbReference type="ARBA" id="ARBA00023163"/>
    </source>
</evidence>
<dbReference type="Pfam" id="PF02365">
    <property type="entry name" value="NAM"/>
    <property type="match status" value="1"/>
</dbReference>
<dbReference type="InterPro" id="IPR003441">
    <property type="entry name" value="NAC-dom"/>
</dbReference>
<organism evidence="7 8">
    <name type="scientific">Leersia perrieri</name>
    <dbReference type="NCBI Taxonomy" id="77586"/>
    <lineage>
        <taxon>Eukaryota</taxon>
        <taxon>Viridiplantae</taxon>
        <taxon>Streptophyta</taxon>
        <taxon>Embryophyta</taxon>
        <taxon>Tracheophyta</taxon>
        <taxon>Spermatophyta</taxon>
        <taxon>Magnoliopsida</taxon>
        <taxon>Liliopsida</taxon>
        <taxon>Poales</taxon>
        <taxon>Poaceae</taxon>
        <taxon>BOP clade</taxon>
        <taxon>Oryzoideae</taxon>
        <taxon>Oryzeae</taxon>
        <taxon>Oryzinae</taxon>
        <taxon>Leersia</taxon>
    </lineage>
</organism>
<sequence>MAMQLPVPILPTGFRFQPTDEELAVNYLQRRTVGQLSPIPIIADVDIYSFNPWELPSMALLGEHEWYFFTPRDHRYPNSVRPNHSAPSGFWRAIGTDKPIQVGGVQDAPIATRKSLVFYIGRTPMEIKTTWIMHEYRLTNTRGATISSSPTGTTPYPNEWVLCKIFNNALLPDNSPPTNVARSEGHPPSPLGNPLPVGFIIENNNNMLFPIQEGQEGTFSQAHQHHQPVPAIFPNLEPPGTGNNPSLNGVAAAVADNGRLDEEDTSAYTFSDQEMEQMLMDLMDQDFFKDEE</sequence>
<dbReference type="PANTHER" id="PTHR31744:SF233">
    <property type="entry name" value="NAC DOMAIN-CONTAINING PROTEIN 72-LIKE"/>
    <property type="match status" value="1"/>
</dbReference>
<dbReference type="PROSITE" id="PS51005">
    <property type="entry name" value="NAC"/>
    <property type="match status" value="1"/>
</dbReference>
<protein>
    <recommendedName>
        <fullName evidence="6">NAC domain-containing protein</fullName>
    </recommendedName>
</protein>
<dbReference type="GO" id="GO:0006355">
    <property type="term" value="P:regulation of DNA-templated transcription"/>
    <property type="evidence" value="ECO:0007669"/>
    <property type="project" value="InterPro"/>
</dbReference>
<dbReference type="EnsemblPlants" id="LPERR05G13140.1">
    <property type="protein sequence ID" value="LPERR05G13140.1"/>
    <property type="gene ID" value="LPERR05G13140"/>
</dbReference>
<evidence type="ECO:0000259" key="6">
    <source>
        <dbReference type="PROSITE" id="PS51005"/>
    </source>
</evidence>
<proteinExistence type="predicted"/>
<evidence type="ECO:0000256" key="5">
    <source>
        <dbReference type="ARBA" id="ARBA00023242"/>
    </source>
</evidence>
<dbReference type="SUPFAM" id="SSF101941">
    <property type="entry name" value="NAC domain"/>
    <property type="match status" value="1"/>
</dbReference>
<dbReference type="STRING" id="77586.A0A0D9WGJ0"/>
<evidence type="ECO:0000313" key="8">
    <source>
        <dbReference type="Proteomes" id="UP000032180"/>
    </source>
</evidence>
<feature type="domain" description="NAC" evidence="6">
    <location>
        <begin position="10"/>
        <end position="168"/>
    </location>
</feature>
<dbReference type="HOGENOM" id="CLU_898309_0_0_1"/>
<keyword evidence="3" id="KW-0238">DNA-binding</keyword>
<dbReference type="AlphaFoldDB" id="A0A0D9WGJ0"/>
<reference evidence="7" key="3">
    <citation type="submission" date="2015-04" db="UniProtKB">
        <authorList>
            <consortium name="EnsemblPlants"/>
        </authorList>
    </citation>
    <scope>IDENTIFICATION</scope>
</reference>
<evidence type="ECO:0000256" key="3">
    <source>
        <dbReference type="ARBA" id="ARBA00023125"/>
    </source>
</evidence>
<reference evidence="8" key="2">
    <citation type="submission" date="2013-12" db="EMBL/GenBank/DDBJ databases">
        <authorList>
            <person name="Yu Y."/>
            <person name="Lee S."/>
            <person name="de Baynast K."/>
            <person name="Wissotski M."/>
            <person name="Liu L."/>
            <person name="Talag J."/>
            <person name="Goicoechea J."/>
            <person name="Angelova A."/>
            <person name="Jetty R."/>
            <person name="Kudrna D."/>
            <person name="Golser W."/>
            <person name="Rivera L."/>
            <person name="Zhang J."/>
            <person name="Wing R."/>
        </authorList>
    </citation>
    <scope>NUCLEOTIDE SEQUENCE</scope>
</reference>
<dbReference type="GO" id="GO:0005634">
    <property type="term" value="C:nucleus"/>
    <property type="evidence" value="ECO:0007669"/>
    <property type="project" value="UniProtKB-SubCell"/>
</dbReference>
<keyword evidence="4" id="KW-0804">Transcription</keyword>
<keyword evidence="2" id="KW-0805">Transcription regulation</keyword>
<dbReference type="GO" id="GO:0003677">
    <property type="term" value="F:DNA binding"/>
    <property type="evidence" value="ECO:0007669"/>
    <property type="project" value="UniProtKB-KW"/>
</dbReference>
<evidence type="ECO:0000256" key="1">
    <source>
        <dbReference type="ARBA" id="ARBA00004123"/>
    </source>
</evidence>
<dbReference type="Gene3D" id="2.170.150.80">
    <property type="entry name" value="NAC domain"/>
    <property type="match status" value="1"/>
</dbReference>
<comment type="subcellular location">
    <subcellularLocation>
        <location evidence="1">Nucleus</location>
    </subcellularLocation>
</comment>
<evidence type="ECO:0000313" key="7">
    <source>
        <dbReference type="EnsemblPlants" id="LPERR05G13140.1"/>
    </source>
</evidence>
<dbReference type="Gramene" id="LPERR05G13140.1">
    <property type="protein sequence ID" value="LPERR05G13140.1"/>
    <property type="gene ID" value="LPERR05G13140"/>
</dbReference>
<evidence type="ECO:0000256" key="2">
    <source>
        <dbReference type="ARBA" id="ARBA00023015"/>
    </source>
</evidence>
<keyword evidence="5" id="KW-0539">Nucleus</keyword>
<keyword evidence="8" id="KW-1185">Reference proteome</keyword>
<dbReference type="InterPro" id="IPR036093">
    <property type="entry name" value="NAC_dom_sf"/>
</dbReference>
<accession>A0A0D9WGJ0</accession>
<dbReference type="PANTHER" id="PTHR31744">
    <property type="entry name" value="PROTEIN CUP-SHAPED COTYLEDON 2-RELATED"/>
    <property type="match status" value="1"/>
</dbReference>
<dbReference type="Proteomes" id="UP000032180">
    <property type="component" value="Chromosome 5"/>
</dbReference>
<name>A0A0D9WGJ0_9ORYZ</name>
<reference evidence="7 8" key="1">
    <citation type="submission" date="2012-08" db="EMBL/GenBank/DDBJ databases">
        <title>Oryza genome evolution.</title>
        <authorList>
            <person name="Wing R.A."/>
        </authorList>
    </citation>
    <scope>NUCLEOTIDE SEQUENCE</scope>
</reference>